<evidence type="ECO:0000313" key="2">
    <source>
        <dbReference type="Proteomes" id="UP000001307"/>
    </source>
</evidence>
<evidence type="ECO:0000313" key="1">
    <source>
        <dbReference type="EMBL" id="CBY08344.1"/>
    </source>
</evidence>
<gene>
    <name evidence="1" type="ORF">GSOID_T00004909001</name>
</gene>
<sequence>MAILFTDRIDIMKSDMFEQLQKLTKHEELLAEFYGELRTHSSVASTNEANIEFNQKMIEQLRQKVERHLTAWHQNISESRHNARTVRNSVPIKQSEGEQNELQSLPERLNKTLENEIYGNMTDLRGELMRQIAEAIEVFERDLKRTSEMIRDTIIKNDVSHRVEKLEKNQVYILDTGTHF</sequence>
<protein>
    <submittedName>
        <fullName evidence="1">Uncharacterized protein</fullName>
    </submittedName>
</protein>
<dbReference type="AlphaFoldDB" id="E4X9Y4"/>
<accession>E4X9Y4</accession>
<dbReference type="OrthoDB" id="10498929at2759"/>
<dbReference type="InParanoid" id="E4X9Y4"/>
<dbReference type="EMBL" id="FN653031">
    <property type="protein sequence ID" value="CBY08344.1"/>
    <property type="molecule type" value="Genomic_DNA"/>
</dbReference>
<name>E4X9Y4_OIKDI</name>
<organism evidence="1">
    <name type="scientific">Oikopleura dioica</name>
    <name type="common">Tunicate</name>
    <dbReference type="NCBI Taxonomy" id="34765"/>
    <lineage>
        <taxon>Eukaryota</taxon>
        <taxon>Metazoa</taxon>
        <taxon>Chordata</taxon>
        <taxon>Tunicata</taxon>
        <taxon>Appendicularia</taxon>
        <taxon>Copelata</taxon>
        <taxon>Oikopleuridae</taxon>
        <taxon>Oikopleura</taxon>
    </lineage>
</organism>
<reference evidence="1" key="1">
    <citation type="journal article" date="2010" name="Science">
        <title>Plasticity of animal genome architecture unmasked by rapid evolution of a pelagic tunicate.</title>
        <authorList>
            <person name="Denoeud F."/>
            <person name="Henriet S."/>
            <person name="Mungpakdee S."/>
            <person name="Aury J.M."/>
            <person name="Da Silva C."/>
            <person name="Brinkmann H."/>
            <person name="Mikhaleva J."/>
            <person name="Olsen L.C."/>
            <person name="Jubin C."/>
            <person name="Canestro C."/>
            <person name="Bouquet J.M."/>
            <person name="Danks G."/>
            <person name="Poulain J."/>
            <person name="Campsteijn C."/>
            <person name="Adamski M."/>
            <person name="Cross I."/>
            <person name="Yadetie F."/>
            <person name="Muffato M."/>
            <person name="Louis A."/>
            <person name="Butcher S."/>
            <person name="Tsagkogeorga G."/>
            <person name="Konrad A."/>
            <person name="Singh S."/>
            <person name="Jensen M.F."/>
            <person name="Cong E.H."/>
            <person name="Eikeseth-Otteraa H."/>
            <person name="Noel B."/>
            <person name="Anthouard V."/>
            <person name="Porcel B.M."/>
            <person name="Kachouri-Lafond R."/>
            <person name="Nishino A."/>
            <person name="Ugolini M."/>
            <person name="Chourrout P."/>
            <person name="Nishida H."/>
            <person name="Aasland R."/>
            <person name="Huzurbazar S."/>
            <person name="Westhof E."/>
            <person name="Delsuc F."/>
            <person name="Lehrach H."/>
            <person name="Reinhardt R."/>
            <person name="Weissenbach J."/>
            <person name="Roy S.W."/>
            <person name="Artiguenave F."/>
            <person name="Postlethwait J.H."/>
            <person name="Manak J.R."/>
            <person name="Thompson E.M."/>
            <person name="Jaillon O."/>
            <person name="Du Pasquier L."/>
            <person name="Boudinot P."/>
            <person name="Liberles D.A."/>
            <person name="Volff J.N."/>
            <person name="Philippe H."/>
            <person name="Lenhard B."/>
            <person name="Roest Crollius H."/>
            <person name="Wincker P."/>
            <person name="Chourrout D."/>
        </authorList>
    </citation>
    <scope>NUCLEOTIDE SEQUENCE [LARGE SCALE GENOMIC DNA]</scope>
</reference>
<keyword evidence="2" id="KW-1185">Reference proteome</keyword>
<proteinExistence type="predicted"/>
<dbReference type="Proteomes" id="UP000001307">
    <property type="component" value="Unassembled WGS sequence"/>
</dbReference>